<dbReference type="Proteomes" id="UP000239649">
    <property type="component" value="Unassembled WGS sequence"/>
</dbReference>
<gene>
    <name evidence="2" type="ORF">C2E20_4776</name>
</gene>
<dbReference type="OrthoDB" id="272750at2759"/>
<dbReference type="Pfam" id="PF02622">
    <property type="entry name" value="DUF179"/>
    <property type="match status" value="1"/>
</dbReference>
<organism evidence="2 3">
    <name type="scientific">Micractinium conductrix</name>
    <dbReference type="NCBI Taxonomy" id="554055"/>
    <lineage>
        <taxon>Eukaryota</taxon>
        <taxon>Viridiplantae</taxon>
        <taxon>Chlorophyta</taxon>
        <taxon>core chlorophytes</taxon>
        <taxon>Trebouxiophyceae</taxon>
        <taxon>Chlorellales</taxon>
        <taxon>Chlorellaceae</taxon>
        <taxon>Chlorella clade</taxon>
        <taxon>Micractinium</taxon>
    </lineage>
</organism>
<dbReference type="InterPro" id="IPR003774">
    <property type="entry name" value="AlgH-like"/>
</dbReference>
<sequence length="458" mass="49338">MPIAEIQVLEGRGYVWDADVAHWLRLECGLVGAMVGGVAELPAPQLMGDWRSFRANLVAQSSGDGGWAVRQAEQNLVLLEIQNPTLAREETWAHATGAPEIGGLLLATSRAPEMVGAEYWQAVVLIVNHGPQGSIGLVLNRPTALKMKRGRGGLPLAVDGMESLREAFAESRIYCGGFNAQQIVTLLHGQRKLEGALEIVPGIFIGGQEAASAEVLTGGLKQTDFRFFMGVCAWQPGELNRLVAEGAFHTAACSRSLVLKQCLQLPTPLWREVMCLMGGQFAEEARAAQRADDGSDDDDMRGAPLPVEMPPAGQADARAMQAAEAARLLEVASQTQPGSVTQQILQLLQRVLGRLDSIEARVESTEVRLTNVPRRASNNRALAGFGLPFTPLVKEHRVAAGGAVVGSEPPAGLFPTDFSAMMQLTGAQLNRLAAFYEEEFSGRTVAERRRAFELFVCH</sequence>
<accession>A0A2P6VCQ5</accession>
<dbReference type="PANTHER" id="PTHR31984:SF18">
    <property type="entry name" value="TRANSCRIPTIONAL REGULATOR"/>
    <property type="match status" value="1"/>
</dbReference>
<keyword evidence="3" id="KW-1185">Reference proteome</keyword>
<dbReference type="PANTHER" id="PTHR31984">
    <property type="entry name" value="TRANSPORTER, PUTATIVE (DUF179)-RELATED"/>
    <property type="match status" value="1"/>
</dbReference>
<dbReference type="Pfam" id="PF26577">
    <property type="entry name" value="TSEN34_N"/>
    <property type="match status" value="1"/>
</dbReference>
<comment type="caution">
    <text evidence="2">The sequence shown here is derived from an EMBL/GenBank/DDBJ whole genome shotgun (WGS) entry which is preliminary data.</text>
</comment>
<evidence type="ECO:0000259" key="1">
    <source>
        <dbReference type="Pfam" id="PF26577"/>
    </source>
</evidence>
<evidence type="ECO:0000313" key="3">
    <source>
        <dbReference type="Proteomes" id="UP000239649"/>
    </source>
</evidence>
<evidence type="ECO:0000313" key="2">
    <source>
        <dbReference type="EMBL" id="PSC71868.1"/>
    </source>
</evidence>
<dbReference type="AlphaFoldDB" id="A0A2P6VCQ5"/>
<dbReference type="Gene3D" id="3.40.1740.10">
    <property type="entry name" value="VC0467-like"/>
    <property type="match status" value="1"/>
</dbReference>
<reference evidence="2 3" key="1">
    <citation type="journal article" date="2018" name="Plant J.">
        <title>Genome sequences of Chlorella sorokiniana UTEX 1602 and Micractinium conductrix SAG 241.80: implications to maltose excretion by a green alga.</title>
        <authorList>
            <person name="Arriola M.B."/>
            <person name="Velmurugan N."/>
            <person name="Zhang Y."/>
            <person name="Plunkett M.H."/>
            <person name="Hondzo H."/>
            <person name="Barney B.M."/>
        </authorList>
    </citation>
    <scope>NUCLEOTIDE SEQUENCE [LARGE SCALE GENOMIC DNA]</scope>
    <source>
        <strain evidence="2 3">SAG 241.80</strain>
    </source>
</reference>
<dbReference type="EMBL" id="LHPF02000012">
    <property type="protein sequence ID" value="PSC71868.1"/>
    <property type="molecule type" value="Genomic_DNA"/>
</dbReference>
<dbReference type="InterPro" id="IPR059049">
    <property type="entry name" value="TSEN34_N"/>
</dbReference>
<proteinExistence type="predicted"/>
<name>A0A2P6VCQ5_9CHLO</name>
<protein>
    <submittedName>
        <fullName evidence="2">Transcriptional regulator</fullName>
    </submittedName>
</protein>
<dbReference type="SUPFAM" id="SSF143456">
    <property type="entry name" value="VC0467-like"/>
    <property type="match status" value="1"/>
</dbReference>
<feature type="domain" description="TSEN34 N-terminal" evidence="1">
    <location>
        <begin position="5"/>
        <end position="42"/>
    </location>
</feature>